<dbReference type="PANTHER" id="PTHR47235">
    <property type="entry name" value="BLR6548 PROTEIN"/>
    <property type="match status" value="1"/>
</dbReference>
<protein>
    <submittedName>
        <fullName evidence="4">ABC transporter substrate-binding protein</fullName>
    </submittedName>
</protein>
<dbReference type="Pfam" id="PF13458">
    <property type="entry name" value="Peripla_BP_6"/>
    <property type="match status" value="1"/>
</dbReference>
<dbReference type="Proteomes" id="UP000683428">
    <property type="component" value="Chromosome"/>
</dbReference>
<dbReference type="EMBL" id="CP064782">
    <property type="protein sequence ID" value="QWT48550.1"/>
    <property type="molecule type" value="Genomic_DNA"/>
</dbReference>
<feature type="domain" description="Leucine-binding protein" evidence="3">
    <location>
        <begin position="46"/>
        <end position="353"/>
    </location>
</feature>
<evidence type="ECO:0000313" key="5">
    <source>
        <dbReference type="Proteomes" id="UP000683428"/>
    </source>
</evidence>
<sequence length="383" mass="41125">MSSLATLARRWRHWLPRALLLTLGAASLPVPAHTAESQTLRVMQAADLTGLGADFGRDYTTGAKVYFDYVNGNGGINGRRIVYRYKDSGGSPQRSVAEARDFLRDGADVLFGFTGDDTVAALARDSGIRAAGVPLFAPVAGASPVGPKEGVYFLRSDLGQEIRALVSHLTTVGVKSFGVAATDDDYGRNAVRLLEGELKAHQARLLGRAHMSLQGDGPDRAAQELLRSRPQAVLVLADTLAVAQFVKRYRAADPGAFLCAPSQVNVRTLISIVGPQTARGLIVTQVVPDPHAILPVTREHVKLMGIYTDEPVSQATLEGFLAAKALVQSLRRTRDLSHSGIQQALRESGRLDLGGFNLNFGKSPRPSNFVEVTVVSRNGQLLR</sequence>
<keyword evidence="5" id="KW-1185">Reference proteome</keyword>
<evidence type="ECO:0000259" key="3">
    <source>
        <dbReference type="Pfam" id="PF13458"/>
    </source>
</evidence>
<feature type="signal peptide" evidence="2">
    <location>
        <begin position="1"/>
        <end position="34"/>
    </location>
</feature>
<organism evidence="4 5">
    <name type="scientific">Azospira inquinata</name>
    <dbReference type="NCBI Taxonomy" id="2785627"/>
    <lineage>
        <taxon>Bacteria</taxon>
        <taxon>Pseudomonadati</taxon>
        <taxon>Pseudomonadota</taxon>
        <taxon>Betaproteobacteria</taxon>
        <taxon>Rhodocyclales</taxon>
        <taxon>Rhodocyclaceae</taxon>
        <taxon>Azospira</taxon>
    </lineage>
</organism>
<evidence type="ECO:0000256" key="2">
    <source>
        <dbReference type="SAM" id="SignalP"/>
    </source>
</evidence>
<dbReference type="AlphaFoldDB" id="A0A975SLJ2"/>
<evidence type="ECO:0000313" key="4">
    <source>
        <dbReference type="EMBL" id="QWT48550.1"/>
    </source>
</evidence>
<dbReference type="InterPro" id="IPR028081">
    <property type="entry name" value="Leu-bd"/>
</dbReference>
<proteinExistence type="predicted"/>
<gene>
    <name evidence="4" type="ORF">Azoinq_11915</name>
</gene>
<dbReference type="RefSeq" id="WP_216128796.1">
    <property type="nucleotide sequence ID" value="NZ_CP064782.1"/>
</dbReference>
<evidence type="ECO:0000256" key="1">
    <source>
        <dbReference type="ARBA" id="ARBA00022729"/>
    </source>
</evidence>
<feature type="chain" id="PRO_5038053882" evidence="2">
    <location>
        <begin position="35"/>
        <end position="383"/>
    </location>
</feature>
<dbReference type="PANTHER" id="PTHR47235:SF1">
    <property type="entry name" value="BLR6548 PROTEIN"/>
    <property type="match status" value="1"/>
</dbReference>
<reference evidence="4" key="1">
    <citation type="submission" date="2020-11" db="EMBL/GenBank/DDBJ databases">
        <title>Azospira inquinata sp. nov.</title>
        <authorList>
            <person name="Moe W.M."/>
            <person name="Mikes M.C."/>
        </authorList>
    </citation>
    <scope>NUCLEOTIDE SEQUENCE</scope>
    <source>
        <strain evidence="4">Azo-3</strain>
    </source>
</reference>
<dbReference type="KEGG" id="aiq:Azoinq_11915"/>
<dbReference type="CDD" id="cd06326">
    <property type="entry name" value="PBP1_ABC_ligand_binding-like"/>
    <property type="match status" value="1"/>
</dbReference>
<keyword evidence="1 2" id="KW-0732">Signal</keyword>
<accession>A0A975SLJ2</accession>
<name>A0A975SLJ2_9RHOO</name>